<proteinExistence type="predicted"/>
<evidence type="ECO:0000313" key="1">
    <source>
        <dbReference type="EMBL" id="MFC0557559.1"/>
    </source>
</evidence>
<sequence length="48" mass="6009">MVNKDWKDWQKEVLYEEYVKPDLTKELLLKKLEEVNKKYQFHRVVAQK</sequence>
<gene>
    <name evidence="1" type="ORF">ACFFH4_00640</name>
</gene>
<reference evidence="1 2" key="1">
    <citation type="submission" date="2024-09" db="EMBL/GenBank/DDBJ databases">
        <authorList>
            <person name="Sun Q."/>
            <person name="Mori K."/>
        </authorList>
    </citation>
    <scope>NUCLEOTIDE SEQUENCE [LARGE SCALE GENOMIC DNA]</scope>
    <source>
        <strain evidence="1 2">NCAIM B.02301</strain>
    </source>
</reference>
<organism evidence="1 2">
    <name type="scientific">Halalkalibacter alkalisediminis</name>
    <dbReference type="NCBI Taxonomy" id="935616"/>
    <lineage>
        <taxon>Bacteria</taxon>
        <taxon>Bacillati</taxon>
        <taxon>Bacillota</taxon>
        <taxon>Bacilli</taxon>
        <taxon>Bacillales</taxon>
        <taxon>Bacillaceae</taxon>
        <taxon>Halalkalibacter</taxon>
    </lineage>
</organism>
<name>A0ABV6NA84_9BACI</name>
<accession>A0ABV6NA84</accession>
<protein>
    <submittedName>
        <fullName evidence="1">Uncharacterized protein</fullName>
    </submittedName>
</protein>
<dbReference type="Proteomes" id="UP001589833">
    <property type="component" value="Unassembled WGS sequence"/>
</dbReference>
<dbReference type="RefSeq" id="WP_273845149.1">
    <property type="nucleotide sequence ID" value="NZ_JAQQWT010000012.1"/>
</dbReference>
<keyword evidence="2" id="KW-1185">Reference proteome</keyword>
<evidence type="ECO:0000313" key="2">
    <source>
        <dbReference type="Proteomes" id="UP001589833"/>
    </source>
</evidence>
<dbReference type="EMBL" id="JBHLTR010000002">
    <property type="protein sequence ID" value="MFC0557559.1"/>
    <property type="molecule type" value="Genomic_DNA"/>
</dbReference>
<comment type="caution">
    <text evidence="1">The sequence shown here is derived from an EMBL/GenBank/DDBJ whole genome shotgun (WGS) entry which is preliminary data.</text>
</comment>